<proteinExistence type="predicted"/>
<dbReference type="EMBL" id="CP014223">
    <property type="protein sequence ID" value="AMJ42008.1"/>
    <property type="molecule type" value="Genomic_DNA"/>
</dbReference>
<accession>A0A110A7W8</accession>
<evidence type="ECO:0000313" key="3">
    <source>
        <dbReference type="Proteomes" id="UP000068026"/>
    </source>
</evidence>
<reference evidence="2" key="3">
    <citation type="submission" date="2016-11" db="EMBL/GenBank/DDBJ databases">
        <authorList>
            <person name="Varghese N."/>
            <person name="Submissions S."/>
        </authorList>
    </citation>
    <scope>NUCLEOTIDE SEQUENCE</scope>
    <source>
        <strain evidence="2">DSM 1682</strain>
    </source>
</reference>
<dbReference type="AlphaFoldDB" id="A0A110A7W8"/>
<reference evidence="4" key="4">
    <citation type="submission" date="2016-11" db="EMBL/GenBank/DDBJ databases">
        <authorList>
            <person name="Jaros S."/>
            <person name="Januszkiewicz K."/>
            <person name="Wedrychowicz H."/>
        </authorList>
    </citation>
    <scope>NUCLEOTIDE SEQUENCE [LARGE SCALE GENOMIC DNA]</scope>
    <source>
        <strain evidence="4">DSM 1682</strain>
    </source>
</reference>
<keyword evidence="3" id="KW-1185">Reference proteome</keyword>
<evidence type="ECO:0000313" key="4">
    <source>
        <dbReference type="Proteomes" id="UP000184204"/>
    </source>
</evidence>
<organism evidence="2 4">
    <name type="scientific">Anaerotignum propionicum DSM 1682</name>
    <dbReference type="NCBI Taxonomy" id="991789"/>
    <lineage>
        <taxon>Bacteria</taxon>
        <taxon>Bacillati</taxon>
        <taxon>Bacillota</taxon>
        <taxon>Clostridia</taxon>
        <taxon>Lachnospirales</taxon>
        <taxon>Anaerotignaceae</taxon>
        <taxon>Anaerotignum</taxon>
    </lineage>
</organism>
<dbReference type="OrthoDB" id="2088310at2"/>
<dbReference type="Proteomes" id="UP000068026">
    <property type="component" value="Chromosome"/>
</dbReference>
<evidence type="ECO:0000313" key="1">
    <source>
        <dbReference type="EMBL" id="AMJ42008.1"/>
    </source>
</evidence>
<gene>
    <name evidence="1" type="ORF">CPRO_24420</name>
    <name evidence="2" type="ORF">SAMN02745151_02550</name>
</gene>
<evidence type="ECO:0000313" key="2">
    <source>
        <dbReference type="EMBL" id="SHF02997.1"/>
    </source>
</evidence>
<dbReference type="Proteomes" id="UP000184204">
    <property type="component" value="Unassembled WGS sequence"/>
</dbReference>
<dbReference type="KEGG" id="cpro:CPRO_24420"/>
<reference evidence="3" key="2">
    <citation type="submission" date="2016-01" db="EMBL/GenBank/DDBJ databases">
        <authorList>
            <person name="Poehlein A."/>
            <person name="Schlien K."/>
            <person name="Gottschalk G."/>
            <person name="Buckel W."/>
            <person name="Daniel R."/>
        </authorList>
    </citation>
    <scope>NUCLEOTIDE SEQUENCE [LARGE SCALE GENOMIC DNA]</scope>
    <source>
        <strain evidence="3">X2</strain>
    </source>
</reference>
<dbReference type="RefSeq" id="WP_159430693.1">
    <property type="nucleotide sequence ID" value="NZ_CP014223.1"/>
</dbReference>
<sequence>MDKKELLQKYYDMEMNNVFAYSSNYLMSSPKKGYEREWCEANERAILLLELIRE</sequence>
<protein>
    <submittedName>
        <fullName evidence="2">Uncharacterized protein</fullName>
    </submittedName>
</protein>
<dbReference type="EMBL" id="FQUA01000014">
    <property type="protein sequence ID" value="SHF02997.1"/>
    <property type="molecule type" value="Genomic_DNA"/>
</dbReference>
<reference evidence="1 3" key="1">
    <citation type="journal article" date="2016" name="Genome Announc.">
        <title>Complete Genome Sequence of the Amino Acid-Fermenting Clostridium propionicum X2 (DSM 1682).</title>
        <authorList>
            <person name="Poehlein A."/>
            <person name="Schlien K."/>
            <person name="Chowdhury N.P."/>
            <person name="Gottschalk G."/>
            <person name="Buckel W."/>
            <person name="Daniel R."/>
        </authorList>
    </citation>
    <scope>NUCLEOTIDE SEQUENCE [LARGE SCALE GENOMIC DNA]</scope>
    <source>
        <strain evidence="1 3">X2</strain>
    </source>
</reference>
<name>A0A110A7W8_ANAPI</name>